<dbReference type="GO" id="GO:0005524">
    <property type="term" value="F:ATP binding"/>
    <property type="evidence" value="ECO:0007669"/>
    <property type="project" value="UniProtKB-KW"/>
</dbReference>
<dbReference type="GO" id="GO:0055085">
    <property type="term" value="P:transmembrane transport"/>
    <property type="evidence" value="ECO:0007669"/>
    <property type="project" value="InterPro"/>
</dbReference>
<dbReference type="PANTHER" id="PTHR45772:SF10">
    <property type="entry name" value="LIPOPOLYSACCHARIDE EXPORT SYSTEM ATP-BINDING PROTEIN LPTB"/>
    <property type="match status" value="1"/>
</dbReference>
<dbReference type="Gene3D" id="3.40.50.300">
    <property type="entry name" value="P-loop containing nucleotide triphosphate hydrolases"/>
    <property type="match status" value="1"/>
</dbReference>
<dbReference type="PROSITE" id="PS50893">
    <property type="entry name" value="ABC_TRANSPORTER_2"/>
    <property type="match status" value="1"/>
</dbReference>
<dbReference type="SMART" id="SM00382">
    <property type="entry name" value="AAA"/>
    <property type="match status" value="1"/>
</dbReference>
<dbReference type="Pfam" id="PF00005">
    <property type="entry name" value="ABC_tran"/>
    <property type="match status" value="1"/>
</dbReference>
<evidence type="ECO:0000256" key="1">
    <source>
        <dbReference type="ARBA" id="ARBA00022448"/>
    </source>
</evidence>
<dbReference type="InterPro" id="IPR027417">
    <property type="entry name" value="P-loop_NTPase"/>
</dbReference>
<dbReference type="InterPro" id="IPR030921">
    <property type="entry name" value="LPS_export_LptB"/>
</dbReference>
<accession>A0AA37V240</accession>
<dbReference type="CDD" id="cd03218">
    <property type="entry name" value="ABC_YhbG"/>
    <property type="match status" value="1"/>
</dbReference>
<comment type="caution">
    <text evidence="6">The sequence shown here is derived from an EMBL/GenBank/DDBJ whole genome shotgun (WGS) entry which is preliminary data.</text>
</comment>
<gene>
    <name evidence="6" type="ORF">rosag_37330</name>
</gene>
<evidence type="ECO:0000256" key="3">
    <source>
        <dbReference type="ARBA" id="ARBA00022840"/>
    </source>
</evidence>
<dbReference type="Proteomes" id="UP001161325">
    <property type="component" value="Unassembled WGS sequence"/>
</dbReference>
<feature type="region of interest" description="Disordered" evidence="4">
    <location>
        <begin position="394"/>
        <end position="423"/>
    </location>
</feature>
<dbReference type="NCBIfam" id="TIGR04406">
    <property type="entry name" value="LPS_export_lptB"/>
    <property type="match status" value="1"/>
</dbReference>
<proteinExistence type="predicted"/>
<dbReference type="FunFam" id="3.40.50.300:FF:000151">
    <property type="entry name" value="Lipopolysaccharide ABC transporter ATP-binding protein"/>
    <property type="match status" value="1"/>
</dbReference>
<dbReference type="InterPro" id="IPR051120">
    <property type="entry name" value="ABC_AA/LPS_Transport"/>
</dbReference>
<evidence type="ECO:0000313" key="7">
    <source>
        <dbReference type="Proteomes" id="UP001161325"/>
    </source>
</evidence>
<evidence type="ECO:0000313" key="6">
    <source>
        <dbReference type="EMBL" id="GLC27220.1"/>
    </source>
</evidence>
<evidence type="ECO:0000259" key="5">
    <source>
        <dbReference type="PROSITE" id="PS50893"/>
    </source>
</evidence>
<protein>
    <recommendedName>
        <fullName evidence="5">ABC transporter domain-containing protein</fullName>
    </recommendedName>
</protein>
<organism evidence="6 7">
    <name type="scientific">Roseisolibacter agri</name>
    <dbReference type="NCBI Taxonomy" id="2014610"/>
    <lineage>
        <taxon>Bacteria</taxon>
        <taxon>Pseudomonadati</taxon>
        <taxon>Gemmatimonadota</taxon>
        <taxon>Gemmatimonadia</taxon>
        <taxon>Gemmatimonadales</taxon>
        <taxon>Gemmatimonadaceae</taxon>
        <taxon>Roseisolibacter</taxon>
    </lineage>
</organism>
<feature type="compositionally biased region" description="Pro residues" evidence="4">
    <location>
        <begin position="404"/>
        <end position="417"/>
    </location>
</feature>
<keyword evidence="7" id="KW-1185">Reference proteome</keyword>
<dbReference type="GO" id="GO:0043190">
    <property type="term" value="C:ATP-binding cassette (ABC) transporter complex"/>
    <property type="evidence" value="ECO:0007669"/>
    <property type="project" value="InterPro"/>
</dbReference>
<dbReference type="SUPFAM" id="SSF52540">
    <property type="entry name" value="P-loop containing nucleoside triphosphate hydrolases"/>
    <property type="match status" value="1"/>
</dbReference>
<name>A0AA37V240_9BACT</name>
<sequence length="423" mass="46029">MHSLPPAVHTAVEQVSDDRSTAFAVHAALAAADEHGEAPLDDLALRYRDDYLAALRHDGATEAEREAGRLSLDEVRQHLIASVLPRLAGHGILSLVPADAPPTHVRLAPEFWAQAAPIREHAAAHFRQTGEHHVVRAPAASATRVGPHGSKLSADGLVKIYRSRRVVNDVALHLQQGEIVGLLGPNGAGKTTTFYMIVGLIAPNAGRIRLDGADITDMPMYRRARLGIGYLSQEPSIFRKLSVEDNILAILETLDLGKQERAERLEALLDELKIRHLRKSKAYQLSGGERRRLEITRALVTRPKFMMLDEPFAGVDPIAVHDIQSIVADLRNRDIGVLISDHNVEQTLDIVDRAYIMFDGQVKVSGTVRELVFDDEVARIYLGPTLTARLRARFADRGDDGPAGPSPAPSQPSPPPSGAADAA</sequence>
<dbReference type="InterPro" id="IPR003439">
    <property type="entry name" value="ABC_transporter-like_ATP-bd"/>
</dbReference>
<reference evidence="6" key="1">
    <citation type="submission" date="2022-08" db="EMBL/GenBank/DDBJ databases">
        <title>Draft genome sequencing of Roseisolibacter agri AW1220.</title>
        <authorList>
            <person name="Tobiishi Y."/>
            <person name="Tonouchi A."/>
        </authorList>
    </citation>
    <scope>NUCLEOTIDE SEQUENCE</scope>
    <source>
        <strain evidence="6">AW1220</strain>
    </source>
</reference>
<dbReference type="PANTHER" id="PTHR45772">
    <property type="entry name" value="CONSERVED COMPONENT OF ABC TRANSPORTER FOR NATURAL AMINO ACIDS-RELATED"/>
    <property type="match status" value="1"/>
</dbReference>
<feature type="domain" description="ABC transporter" evidence="5">
    <location>
        <begin position="152"/>
        <end position="384"/>
    </location>
</feature>
<dbReference type="InterPro" id="IPR003593">
    <property type="entry name" value="AAA+_ATPase"/>
</dbReference>
<evidence type="ECO:0000256" key="2">
    <source>
        <dbReference type="ARBA" id="ARBA00022741"/>
    </source>
</evidence>
<keyword evidence="3" id="KW-0067">ATP-binding</keyword>
<dbReference type="GO" id="GO:0016887">
    <property type="term" value="F:ATP hydrolysis activity"/>
    <property type="evidence" value="ECO:0007669"/>
    <property type="project" value="InterPro"/>
</dbReference>
<dbReference type="EMBL" id="BRXS01000006">
    <property type="protein sequence ID" value="GLC27220.1"/>
    <property type="molecule type" value="Genomic_DNA"/>
</dbReference>
<evidence type="ECO:0000256" key="4">
    <source>
        <dbReference type="SAM" id="MobiDB-lite"/>
    </source>
</evidence>
<keyword evidence="2" id="KW-0547">Nucleotide-binding</keyword>
<dbReference type="AlphaFoldDB" id="A0AA37V240"/>
<keyword evidence="1" id="KW-0813">Transport</keyword>